<dbReference type="SMART" id="SM00089">
    <property type="entry name" value="PKD"/>
    <property type="match status" value="1"/>
</dbReference>
<dbReference type="Proteomes" id="UP000483362">
    <property type="component" value="Unassembled WGS sequence"/>
</dbReference>
<evidence type="ECO:0000259" key="2">
    <source>
        <dbReference type="PROSITE" id="PS50093"/>
    </source>
</evidence>
<dbReference type="InterPro" id="IPR016134">
    <property type="entry name" value="Dockerin_dom"/>
</dbReference>
<dbReference type="EMBL" id="VULT01000001">
    <property type="protein sequence ID" value="MSS16318.1"/>
    <property type="molecule type" value="Genomic_DNA"/>
</dbReference>
<proteinExistence type="predicted"/>
<dbReference type="CDD" id="cd00146">
    <property type="entry name" value="PKD"/>
    <property type="match status" value="1"/>
</dbReference>
<dbReference type="InterPro" id="IPR013783">
    <property type="entry name" value="Ig-like_fold"/>
</dbReference>
<sequence>MKKYLLILASLAVAAAAVAVDIDTMQPVHNPLQAPRVERPVVAAQAVATRLPARARRHERDGEPVQADFTVQGAGQSRTVWTENFDQGMGAWVVTPDENNAIEWSLKKTTGTGKAFAEIDAADVQSLSVSGPYQVYKRGISMITSGVVEVGAHSTFNGYVYYSQNMNDYAVLTLQVALATAGDNAWTDVWNSTLETGDGSSRWHKIAADLSAYAGRQVKFRWVYGPGTSDSFKTGGYMADFVIDGLSIDESASVQSITVKTGDEVSYVDLSTGNPVSWQWTLDGATPATSTEQCPSVRYTREGVYDVVLTVTDAAGHTSTVKRASMVTVKGEAPVARIIPPATFRYYETHLPMVAPLVPVQYRDGSSGYPSQWQWRFGGATPATSAESDPWVSYDFMHQQDVSLSVANAHGTSADSLSVSAEYEGYINNLLPTDVPATFSLDGEGTFPGDNKMGITEYAEHFSKPSRPAMVYGALVYFVTASASSVADQIANVGVHLYTADHGLPGKKLDSAWWRVFELETGSSTKLTGTWFEFTPKVVDDDFFIVVDGIPEHNDSVDVSFAMAKLRESGNTAFFKNAQGWRPVTGYFSADKGHTSYYIFPLIAHSAITLLPVGTSEIHVPAAAGTVDQQLFSIFGYKTPVESDASWCTVEGKPNGLTLDTLHIAYGQLPQGVSQRVATLKFTDGMDTIQLRVVQDATGLMGDVNRDGLVNVGDVTELINMILGQRDVDAAVADLDGNGQVNVTDVTALVSLIVQQQ</sequence>
<dbReference type="InterPro" id="IPR000601">
    <property type="entry name" value="PKD_dom"/>
</dbReference>
<reference evidence="4 5" key="1">
    <citation type="submission" date="2019-08" db="EMBL/GenBank/DDBJ databases">
        <title>In-depth cultivation of the pig gut microbiome towards novel bacterial diversity and tailored functional studies.</title>
        <authorList>
            <person name="Wylensek D."/>
            <person name="Hitch T.C.A."/>
            <person name="Clavel T."/>
        </authorList>
    </citation>
    <scope>NUCLEOTIDE SEQUENCE [LARGE SCALE GENOMIC DNA]</scope>
    <source>
        <strain evidence="4 5">Oil-RF-744-WCA-WT-10</strain>
    </source>
</reference>
<dbReference type="RefSeq" id="WP_154327896.1">
    <property type="nucleotide sequence ID" value="NZ_CP045696.1"/>
</dbReference>
<dbReference type="GO" id="GO:0004553">
    <property type="term" value="F:hydrolase activity, hydrolyzing O-glycosyl compounds"/>
    <property type="evidence" value="ECO:0007669"/>
    <property type="project" value="InterPro"/>
</dbReference>
<protein>
    <submittedName>
        <fullName evidence="4">PKD domain-containing protein</fullName>
    </submittedName>
</protein>
<dbReference type="InterPro" id="IPR035986">
    <property type="entry name" value="PKD_dom_sf"/>
</dbReference>
<dbReference type="PROSITE" id="PS00018">
    <property type="entry name" value="EF_HAND_1"/>
    <property type="match status" value="2"/>
</dbReference>
<feature type="domain" description="PKD" evidence="2">
    <location>
        <begin position="360"/>
        <end position="422"/>
    </location>
</feature>
<keyword evidence="5" id="KW-1185">Reference proteome</keyword>
<feature type="domain" description="PKD" evidence="2">
    <location>
        <begin position="264"/>
        <end position="329"/>
    </location>
</feature>
<feature type="signal peptide" evidence="1">
    <location>
        <begin position="1"/>
        <end position="19"/>
    </location>
</feature>
<dbReference type="Pfam" id="PF18911">
    <property type="entry name" value="PKD_4"/>
    <property type="match status" value="1"/>
</dbReference>
<dbReference type="Pfam" id="PF00404">
    <property type="entry name" value="Dockerin_1"/>
    <property type="match status" value="1"/>
</dbReference>
<dbReference type="InterPro" id="IPR002105">
    <property type="entry name" value="Dockerin_1_rpt"/>
</dbReference>
<evidence type="ECO:0000313" key="5">
    <source>
        <dbReference type="Proteomes" id="UP000483362"/>
    </source>
</evidence>
<comment type="caution">
    <text evidence="4">The sequence shown here is derived from an EMBL/GenBank/DDBJ whole genome shotgun (WGS) entry which is preliminary data.</text>
</comment>
<accession>A0A6L5XAT3</accession>
<dbReference type="SUPFAM" id="SSF49299">
    <property type="entry name" value="PKD domain"/>
    <property type="match status" value="2"/>
</dbReference>
<feature type="domain" description="Dockerin" evidence="3">
    <location>
        <begin position="697"/>
        <end position="757"/>
    </location>
</feature>
<dbReference type="PROSITE" id="PS51766">
    <property type="entry name" value="DOCKERIN"/>
    <property type="match status" value="1"/>
</dbReference>
<dbReference type="InterPro" id="IPR018247">
    <property type="entry name" value="EF_Hand_1_Ca_BS"/>
</dbReference>
<evidence type="ECO:0000259" key="3">
    <source>
        <dbReference type="PROSITE" id="PS51766"/>
    </source>
</evidence>
<evidence type="ECO:0000313" key="4">
    <source>
        <dbReference type="EMBL" id="MSS16318.1"/>
    </source>
</evidence>
<feature type="chain" id="PRO_5027091264" evidence="1">
    <location>
        <begin position="20"/>
        <end position="757"/>
    </location>
</feature>
<keyword evidence="1" id="KW-0732">Signal</keyword>
<name>A0A6L5XAT3_9BACT</name>
<organism evidence="4 5">
    <name type="scientific">Sodaliphilus pleomorphus</name>
    <dbReference type="NCBI Taxonomy" id="2606626"/>
    <lineage>
        <taxon>Bacteria</taxon>
        <taxon>Pseudomonadati</taxon>
        <taxon>Bacteroidota</taxon>
        <taxon>Bacteroidia</taxon>
        <taxon>Bacteroidales</taxon>
        <taxon>Muribaculaceae</taxon>
        <taxon>Sodaliphilus</taxon>
    </lineage>
</organism>
<dbReference type="SUPFAM" id="SSF63446">
    <property type="entry name" value="Type I dockerin domain"/>
    <property type="match status" value="1"/>
</dbReference>
<dbReference type="CDD" id="cd14256">
    <property type="entry name" value="Dockerin_I"/>
    <property type="match status" value="1"/>
</dbReference>
<dbReference type="InterPro" id="IPR036439">
    <property type="entry name" value="Dockerin_dom_sf"/>
</dbReference>
<dbReference type="PROSITE" id="PS50093">
    <property type="entry name" value="PKD"/>
    <property type="match status" value="2"/>
</dbReference>
<dbReference type="GO" id="GO:0000272">
    <property type="term" value="P:polysaccharide catabolic process"/>
    <property type="evidence" value="ECO:0007669"/>
    <property type="project" value="InterPro"/>
</dbReference>
<evidence type="ECO:0000256" key="1">
    <source>
        <dbReference type="SAM" id="SignalP"/>
    </source>
</evidence>
<dbReference type="Gene3D" id="1.10.1330.10">
    <property type="entry name" value="Dockerin domain"/>
    <property type="match status" value="1"/>
</dbReference>
<dbReference type="AlphaFoldDB" id="A0A6L5XAT3"/>
<dbReference type="Gene3D" id="2.60.40.10">
    <property type="entry name" value="Immunoglobulins"/>
    <property type="match status" value="2"/>
</dbReference>
<gene>
    <name evidence="4" type="ORF">FYJ29_00805</name>
</gene>
<dbReference type="InterPro" id="IPR022409">
    <property type="entry name" value="PKD/Chitinase_dom"/>
</dbReference>